<evidence type="ECO:0000256" key="3">
    <source>
        <dbReference type="PROSITE-ProRule" id="PRU00023"/>
    </source>
</evidence>
<evidence type="ECO:0000313" key="5">
    <source>
        <dbReference type="Proteomes" id="UP000001593"/>
    </source>
</evidence>
<dbReference type="STRING" id="45351.A7S0Q6"/>
<dbReference type="Proteomes" id="UP000001593">
    <property type="component" value="Unassembled WGS sequence"/>
</dbReference>
<dbReference type="OMA" id="ESEHPLH"/>
<evidence type="ECO:0000256" key="2">
    <source>
        <dbReference type="ARBA" id="ARBA00023043"/>
    </source>
</evidence>
<dbReference type="PROSITE" id="PS50088">
    <property type="entry name" value="ANK_REPEAT"/>
    <property type="match status" value="3"/>
</dbReference>
<dbReference type="SUPFAM" id="SSF48403">
    <property type="entry name" value="Ankyrin repeat"/>
    <property type="match status" value="1"/>
</dbReference>
<dbReference type="InterPro" id="IPR002110">
    <property type="entry name" value="Ankyrin_rpt"/>
</dbReference>
<dbReference type="InterPro" id="IPR036770">
    <property type="entry name" value="Ankyrin_rpt-contain_sf"/>
</dbReference>
<feature type="repeat" description="ANK" evidence="3">
    <location>
        <begin position="148"/>
        <end position="180"/>
    </location>
</feature>
<dbReference type="PANTHER" id="PTHR24171">
    <property type="entry name" value="ANKYRIN REPEAT DOMAIN-CONTAINING PROTEIN 39-RELATED"/>
    <property type="match status" value="1"/>
</dbReference>
<sequence>MAGYDHIEQTQALMASIIHELVHAGDITALKEEFQRDKGLIEALNSEGMTPLFVAVSTGNLECVQFLATSGASLNTRDNLGRTPLALAAYQGWNDGVYYLLAVGADSTIVDNCGRLPLHAATYYSSGRTVGLLLQHLPSDHINKQDGEGMTALHWAAYHGRAEHVKLLIDHDAEIVARDTEGKTALHWAAQVSHDGLKLF</sequence>
<feature type="repeat" description="ANK" evidence="3">
    <location>
        <begin position="47"/>
        <end position="79"/>
    </location>
</feature>
<dbReference type="PANTHER" id="PTHR24171:SF9">
    <property type="entry name" value="ANKYRIN REPEAT DOMAIN-CONTAINING PROTEIN 39"/>
    <property type="match status" value="1"/>
</dbReference>
<dbReference type="KEGG" id="nve:5514669"/>
<evidence type="ECO:0000313" key="4">
    <source>
        <dbReference type="EMBL" id="EDO42780.1"/>
    </source>
</evidence>
<dbReference type="eggNOG" id="KOG0504">
    <property type="taxonomic scope" value="Eukaryota"/>
</dbReference>
<name>A7S0Q6_NEMVE</name>
<dbReference type="Pfam" id="PF12796">
    <property type="entry name" value="Ank_2"/>
    <property type="match status" value="1"/>
</dbReference>
<accession>A7S0Q6</accession>
<dbReference type="InParanoid" id="A7S0Q6"/>
<evidence type="ECO:0000256" key="1">
    <source>
        <dbReference type="ARBA" id="ARBA00022737"/>
    </source>
</evidence>
<reference evidence="4 5" key="1">
    <citation type="journal article" date="2007" name="Science">
        <title>Sea anemone genome reveals ancestral eumetazoan gene repertoire and genomic organization.</title>
        <authorList>
            <person name="Putnam N.H."/>
            <person name="Srivastava M."/>
            <person name="Hellsten U."/>
            <person name="Dirks B."/>
            <person name="Chapman J."/>
            <person name="Salamov A."/>
            <person name="Terry A."/>
            <person name="Shapiro H."/>
            <person name="Lindquist E."/>
            <person name="Kapitonov V.V."/>
            <person name="Jurka J."/>
            <person name="Genikhovich G."/>
            <person name="Grigoriev I.V."/>
            <person name="Lucas S.M."/>
            <person name="Steele R.E."/>
            <person name="Finnerty J.R."/>
            <person name="Technau U."/>
            <person name="Martindale M.Q."/>
            <person name="Rokhsar D.S."/>
        </authorList>
    </citation>
    <scope>NUCLEOTIDE SEQUENCE [LARGE SCALE GENOMIC DNA]</scope>
    <source>
        <strain evidence="5">CH2 X CH6</strain>
    </source>
</reference>
<dbReference type="Pfam" id="PF13857">
    <property type="entry name" value="Ank_5"/>
    <property type="match status" value="1"/>
</dbReference>
<protein>
    <submittedName>
        <fullName evidence="4">Uncharacterized protein</fullName>
    </submittedName>
</protein>
<gene>
    <name evidence="4" type="ORF">NEMVEDRAFT_v1g204995</name>
</gene>
<dbReference type="AlphaFoldDB" id="A7S0Q6"/>
<keyword evidence="1" id="KW-0677">Repeat</keyword>
<keyword evidence="5" id="KW-1185">Reference proteome</keyword>
<dbReference type="SMART" id="SM00248">
    <property type="entry name" value="ANK"/>
    <property type="match status" value="4"/>
</dbReference>
<keyword evidence="2 3" id="KW-0040">ANK repeat</keyword>
<proteinExistence type="predicted"/>
<dbReference type="Gene3D" id="1.25.40.20">
    <property type="entry name" value="Ankyrin repeat-containing domain"/>
    <property type="match status" value="1"/>
</dbReference>
<organism evidence="4 5">
    <name type="scientific">Nematostella vectensis</name>
    <name type="common">Starlet sea anemone</name>
    <dbReference type="NCBI Taxonomy" id="45351"/>
    <lineage>
        <taxon>Eukaryota</taxon>
        <taxon>Metazoa</taxon>
        <taxon>Cnidaria</taxon>
        <taxon>Anthozoa</taxon>
        <taxon>Hexacorallia</taxon>
        <taxon>Actiniaria</taxon>
        <taxon>Edwardsiidae</taxon>
        <taxon>Nematostella</taxon>
    </lineage>
</organism>
<dbReference type="PhylomeDB" id="A7S0Q6"/>
<dbReference type="EMBL" id="DS469561">
    <property type="protein sequence ID" value="EDO42780.1"/>
    <property type="molecule type" value="Genomic_DNA"/>
</dbReference>
<feature type="repeat" description="ANK" evidence="3">
    <location>
        <begin position="80"/>
        <end position="112"/>
    </location>
</feature>
<dbReference type="HOGENOM" id="CLU_1328998_0_0_1"/>
<dbReference type="PROSITE" id="PS50297">
    <property type="entry name" value="ANK_REP_REGION"/>
    <property type="match status" value="3"/>
</dbReference>